<reference evidence="3" key="1">
    <citation type="submission" date="2018-05" db="EMBL/GenBank/DDBJ databases">
        <title>Azospirillum thermophila sp. nov., a novel isolated from hot spring.</title>
        <authorList>
            <person name="Zhao Z."/>
        </authorList>
    </citation>
    <scope>NUCLEOTIDE SEQUENCE [LARGE SCALE GENOMIC DNA]</scope>
    <source>
        <strain evidence="3">CFH 70021</strain>
    </source>
</reference>
<organism evidence="2 3">
    <name type="scientific">Azospirillum thermophilum</name>
    <dbReference type="NCBI Taxonomy" id="2202148"/>
    <lineage>
        <taxon>Bacteria</taxon>
        <taxon>Pseudomonadati</taxon>
        <taxon>Pseudomonadota</taxon>
        <taxon>Alphaproteobacteria</taxon>
        <taxon>Rhodospirillales</taxon>
        <taxon>Azospirillaceae</taxon>
        <taxon>Azospirillum</taxon>
    </lineage>
</organism>
<keyword evidence="3" id="KW-1185">Reference proteome</keyword>
<dbReference type="EMBL" id="CP029353">
    <property type="protein sequence ID" value="AWK86545.1"/>
    <property type="molecule type" value="Genomic_DNA"/>
</dbReference>
<dbReference type="InterPro" id="IPR006431">
    <property type="entry name" value="Phage_tape_meas_C"/>
</dbReference>
<dbReference type="KEGG" id="azz:DEW08_10105"/>
<sequence length="91" mass="10019">MTPELVNAYQSAAIDIAKQTNTMEGAFLRAFDNIGDAWEDLFAKMLKGGKVTFRDFTDSLKDIFTKALAEMAFVAIARPVIVPQFVAVDLS</sequence>
<gene>
    <name evidence="2" type="ORF">DEW08_10105</name>
</gene>
<feature type="domain" description="Bacteriophage tail tape measure C-terminal" evidence="1">
    <location>
        <begin position="8"/>
        <end position="76"/>
    </location>
</feature>
<protein>
    <recommendedName>
        <fullName evidence="1">Bacteriophage tail tape measure C-terminal domain-containing protein</fullName>
    </recommendedName>
</protein>
<name>A0A2S2CQ37_9PROT</name>
<dbReference type="Pfam" id="PF09718">
    <property type="entry name" value="Tape_meas_lam_C"/>
    <property type="match status" value="1"/>
</dbReference>
<dbReference type="RefSeq" id="WP_109326743.1">
    <property type="nucleotide sequence ID" value="NZ_CP029353.1"/>
</dbReference>
<evidence type="ECO:0000313" key="2">
    <source>
        <dbReference type="EMBL" id="AWK86545.1"/>
    </source>
</evidence>
<accession>A0A2S2CQ37</accession>
<proteinExistence type="predicted"/>
<evidence type="ECO:0000313" key="3">
    <source>
        <dbReference type="Proteomes" id="UP000245629"/>
    </source>
</evidence>
<dbReference type="AlphaFoldDB" id="A0A2S2CQ37"/>
<evidence type="ECO:0000259" key="1">
    <source>
        <dbReference type="Pfam" id="PF09718"/>
    </source>
</evidence>
<dbReference type="Proteomes" id="UP000245629">
    <property type="component" value="Chromosome 2"/>
</dbReference>